<evidence type="ECO:0000313" key="2">
    <source>
        <dbReference type="EMBL" id="RBP48619.1"/>
    </source>
</evidence>
<dbReference type="Gene3D" id="3.40.50.300">
    <property type="entry name" value="P-loop containing nucleotide triphosphate hydrolases"/>
    <property type="match status" value="1"/>
</dbReference>
<protein>
    <submittedName>
        <fullName evidence="2">Protein ImuA</fullName>
    </submittedName>
</protein>
<evidence type="ECO:0000313" key="3">
    <source>
        <dbReference type="Proteomes" id="UP000253083"/>
    </source>
</evidence>
<organism evidence="2 3">
    <name type="scientific">Arenicella xantha</name>
    <dbReference type="NCBI Taxonomy" id="644221"/>
    <lineage>
        <taxon>Bacteria</taxon>
        <taxon>Pseudomonadati</taxon>
        <taxon>Pseudomonadota</taxon>
        <taxon>Gammaproteobacteria</taxon>
        <taxon>Arenicellales</taxon>
        <taxon>Arenicellaceae</taxon>
        <taxon>Arenicella</taxon>
    </lineage>
</organism>
<comment type="caution">
    <text evidence="2">The sequence shown here is derived from an EMBL/GenBank/DDBJ whole genome shotgun (WGS) entry which is preliminary data.</text>
</comment>
<dbReference type="OrthoDB" id="9811176at2"/>
<dbReference type="InParanoid" id="A0A395JFV2"/>
<dbReference type="RefSeq" id="WP_113955648.1">
    <property type="nucleotide sequence ID" value="NZ_QNRT01000006.1"/>
</dbReference>
<dbReference type="InterPro" id="IPR027417">
    <property type="entry name" value="P-loop_NTPase"/>
</dbReference>
<accession>A0A395JFV2</accession>
<reference evidence="2 3" key="1">
    <citation type="submission" date="2018-06" db="EMBL/GenBank/DDBJ databases">
        <title>Genomic Encyclopedia of Type Strains, Phase IV (KMG-IV): sequencing the most valuable type-strain genomes for metagenomic binning, comparative biology and taxonomic classification.</title>
        <authorList>
            <person name="Goeker M."/>
        </authorList>
    </citation>
    <scope>NUCLEOTIDE SEQUENCE [LARGE SCALE GENOMIC DNA]</scope>
    <source>
        <strain evidence="2 3">DSM 24032</strain>
    </source>
</reference>
<dbReference type="InterPro" id="IPR047610">
    <property type="entry name" value="ImuA_translesion"/>
</dbReference>
<dbReference type="SUPFAM" id="SSF52540">
    <property type="entry name" value="P-loop containing nucleoside triphosphate hydrolases"/>
    <property type="match status" value="1"/>
</dbReference>
<gene>
    <name evidence="2" type="ORF">DFR28_106106</name>
</gene>
<feature type="region of interest" description="Disordered" evidence="1">
    <location>
        <begin position="44"/>
        <end position="63"/>
    </location>
</feature>
<feature type="region of interest" description="Disordered" evidence="1">
    <location>
        <begin position="1"/>
        <end position="39"/>
    </location>
</feature>
<dbReference type="EMBL" id="QNRT01000006">
    <property type="protein sequence ID" value="RBP48619.1"/>
    <property type="molecule type" value="Genomic_DNA"/>
</dbReference>
<dbReference type="Proteomes" id="UP000253083">
    <property type="component" value="Unassembled WGS sequence"/>
</dbReference>
<dbReference type="NCBIfam" id="NF033429">
    <property type="entry name" value="ImuA_translesion"/>
    <property type="match status" value="1"/>
</dbReference>
<proteinExistence type="predicted"/>
<keyword evidence="3" id="KW-1185">Reference proteome</keyword>
<name>A0A395JFV2_9GAMM</name>
<sequence>MSDSDRHKQATHNTETQQKTAEKNPPANKLTDSQKADTLNKIGADSSVNIWRGSNRPQQQRKKTISTGFTELDQQLHIGGWPLGITSELGISQHGIGELRLLIPALRALQQRSHEAQHIILVAPPFLPFAPSFIKEQIDVSQLTIVQTSNIQDTLWASEQCLLSKCCAAVLCWSGNYNLTTRELRRLQLAAEKSGSWNVLLRHSDCLSQSSASGLRIQLQSDSYSKLTLHIVKQPAGWAGQRLTLSLSPHYENWQRLPVGLLPHHNQTQVPIVPERIETPNQHLHQQASVTVLAPLSSLPTVH</sequence>
<dbReference type="AlphaFoldDB" id="A0A395JFV2"/>
<evidence type="ECO:0000256" key="1">
    <source>
        <dbReference type="SAM" id="MobiDB-lite"/>
    </source>
</evidence>